<evidence type="ECO:0000313" key="2">
    <source>
        <dbReference type="Proteomes" id="UP000185728"/>
    </source>
</evidence>
<dbReference type="EMBL" id="FTOB01000011">
    <property type="protein sequence ID" value="SIT11596.1"/>
    <property type="molecule type" value="Genomic_DNA"/>
</dbReference>
<keyword evidence="2" id="KW-1185">Reference proteome</keyword>
<protein>
    <submittedName>
        <fullName evidence="1">Uncharacterized protein</fullName>
    </submittedName>
</protein>
<organism evidence="1 2">
    <name type="scientific">Zobellia uliginosa</name>
    <dbReference type="NCBI Taxonomy" id="143224"/>
    <lineage>
        <taxon>Bacteria</taxon>
        <taxon>Pseudomonadati</taxon>
        <taxon>Bacteroidota</taxon>
        <taxon>Flavobacteriia</taxon>
        <taxon>Flavobacteriales</taxon>
        <taxon>Flavobacteriaceae</taxon>
        <taxon>Zobellia</taxon>
    </lineage>
</organism>
<accession>A0ABY1L1M3</accession>
<comment type="caution">
    <text evidence="1">The sequence shown here is derived from an EMBL/GenBank/DDBJ whole genome shotgun (WGS) entry which is preliminary data.</text>
</comment>
<evidence type="ECO:0000313" key="1">
    <source>
        <dbReference type="EMBL" id="SIT11596.1"/>
    </source>
</evidence>
<dbReference type="Proteomes" id="UP000185728">
    <property type="component" value="Unassembled WGS sequence"/>
</dbReference>
<reference evidence="1 2" key="1">
    <citation type="submission" date="2017-01" db="EMBL/GenBank/DDBJ databases">
        <authorList>
            <person name="Varghese N."/>
            <person name="Submissions S."/>
        </authorList>
    </citation>
    <scope>NUCLEOTIDE SEQUENCE [LARGE SCALE GENOMIC DNA]</scope>
    <source>
        <strain evidence="1 2">DSM 2061</strain>
    </source>
</reference>
<gene>
    <name evidence="1" type="ORF">SAMN05421766_11118</name>
</gene>
<sequence>MGHNIFLILKKSPSLKRLQEFALTRISSFKFWVYLFIVSKDVI</sequence>
<proteinExistence type="predicted"/>
<name>A0ABY1L1M3_9FLAO</name>